<dbReference type="AlphaFoldDB" id="A0A4V1IMT2"/>
<dbReference type="EMBL" id="NDXW01000010">
    <property type="protein sequence ID" value="RDH41321.1"/>
    <property type="molecule type" value="Genomic_DNA"/>
</dbReference>
<dbReference type="Gene3D" id="1.10.443.30">
    <property type="entry name" value="Telomere resolvase"/>
    <property type="match status" value="1"/>
</dbReference>
<sequence length="441" mass="51422">MAFKIDERITLLFQKIAEIEKQDITRSAKTQKLQRLAKAFMKQLHESGLSEKTIVKYISKTRKEIYDANIRHHNLDQQLEVIYKYHPELKDELNKLLKLPMSHAIQGLVQLQEKYSGQPVHKRLQQLQLGHEVLRFIRMGDLCKKLEKEYNQLVQDRHRNPITVNYQWLLKTVESLLTEKTKNGTYSYSRLALGLALATGRRAIEILYQGKFSKHAESQYQIEFKGAAKKRMSVGEGVLYTIVPAELVMKGIWHLRRLPEIKALQSFKHLPEGERNALINQRCARTLNDTTKLVFGDNDALFKDSRNLYGQCVKHMHYDTWRKEHKGTETAFLQDMFLHENISTHTIYTAWQLDFTEYEVVEIPRKELKKTRLAIVDKFREHEDAKAASIQRLLDVTEELIKEDPQIVISQTMLRKKSGSGVPVIKRYLSLVGDEINQDIG</sequence>
<reference evidence="2 3" key="1">
    <citation type="submission" date="2017-04" db="EMBL/GenBank/DDBJ databases">
        <title>Draft genome sequence of Zooshikella ganghwensis VG4 isolated from Red Sea sediments.</title>
        <authorList>
            <person name="Rehman Z."/>
            <person name="Alam I."/>
            <person name="Kamau A."/>
            <person name="Bajic V."/>
            <person name="Leiknes T."/>
        </authorList>
    </citation>
    <scope>NUCLEOTIDE SEQUENCE [LARGE SCALE GENOMIC DNA]</scope>
    <source>
        <strain evidence="2 3">VG4</strain>
    </source>
</reference>
<protein>
    <recommendedName>
        <fullName evidence="1">Telomere resolvase ResT/TelK catalytic domain-containing protein</fullName>
    </recommendedName>
</protein>
<dbReference type="RefSeq" id="WP_094789948.1">
    <property type="nucleotide sequence ID" value="NZ_NDXW01000010.1"/>
</dbReference>
<dbReference type="Gene3D" id="1.10.287.3180">
    <property type="match status" value="1"/>
</dbReference>
<evidence type="ECO:0000259" key="1">
    <source>
        <dbReference type="Pfam" id="PF16684"/>
    </source>
</evidence>
<dbReference type="Pfam" id="PF16684">
    <property type="entry name" value="ResT-TelK_cat"/>
    <property type="match status" value="1"/>
</dbReference>
<dbReference type="Gene3D" id="1.10.10.2040">
    <property type="match status" value="1"/>
</dbReference>
<dbReference type="Proteomes" id="UP000257039">
    <property type="component" value="Unassembled WGS sequence"/>
</dbReference>
<proteinExistence type="predicted"/>
<name>A0A4V1IMT2_9GAMM</name>
<dbReference type="InterPro" id="IPR032047">
    <property type="entry name" value="ResT/TelK_cat"/>
</dbReference>
<accession>A0A4V1IMT2</accession>
<dbReference type="InterPro" id="IPR038280">
    <property type="entry name" value="ResT/TelK_cat_sf"/>
</dbReference>
<gene>
    <name evidence="2" type="ORF">B9G39_29060</name>
</gene>
<evidence type="ECO:0000313" key="3">
    <source>
        <dbReference type="Proteomes" id="UP000257039"/>
    </source>
</evidence>
<feature type="domain" description="Telomere resolvase ResT/TelK catalytic" evidence="1">
    <location>
        <begin position="162"/>
        <end position="346"/>
    </location>
</feature>
<evidence type="ECO:0000313" key="2">
    <source>
        <dbReference type="EMBL" id="RDH41321.1"/>
    </source>
</evidence>
<comment type="caution">
    <text evidence="2">The sequence shown here is derived from an EMBL/GenBank/DDBJ whole genome shotgun (WGS) entry which is preliminary data.</text>
</comment>
<keyword evidence="3" id="KW-1185">Reference proteome</keyword>
<organism evidence="2 3">
    <name type="scientific">Zooshikella ganghwensis</name>
    <dbReference type="NCBI Taxonomy" id="202772"/>
    <lineage>
        <taxon>Bacteria</taxon>
        <taxon>Pseudomonadati</taxon>
        <taxon>Pseudomonadota</taxon>
        <taxon>Gammaproteobacteria</taxon>
        <taxon>Oceanospirillales</taxon>
        <taxon>Zooshikellaceae</taxon>
        <taxon>Zooshikella</taxon>
    </lineage>
</organism>